<feature type="domain" description="ABC transporter" evidence="5">
    <location>
        <begin position="2"/>
        <end position="191"/>
    </location>
</feature>
<dbReference type="PANTHER" id="PTHR24220">
    <property type="entry name" value="IMPORT ATP-BINDING PROTEIN"/>
    <property type="match status" value="1"/>
</dbReference>
<dbReference type="Pfam" id="PF00005">
    <property type="entry name" value="ABC_tran"/>
    <property type="match status" value="1"/>
</dbReference>
<evidence type="ECO:0000313" key="6">
    <source>
        <dbReference type="EMBL" id="MDK9864565.1"/>
    </source>
</evidence>
<keyword evidence="3" id="KW-1278">Translocase</keyword>
<reference evidence="6" key="1">
    <citation type="journal article" date="2023" name="Int. J. Mol. Sci.">
        <title>Antibiotic Resistance/Susceptibility Profiles of Staphylococcus equorum Strains from Cheese, and Genome Analysis for Antibiotic Resistance Genes.</title>
        <authorList>
            <person name="Vazquez L."/>
            <person name="Srednik M.E."/>
            <person name="Rodriguez J."/>
            <person name="Florez A.B."/>
            <person name="Mayo B."/>
        </authorList>
    </citation>
    <scope>NUCLEOTIDE SEQUENCE</scope>
    <source>
        <strain evidence="6">5A3I</strain>
    </source>
</reference>
<evidence type="ECO:0000259" key="5">
    <source>
        <dbReference type="PROSITE" id="PS50893"/>
    </source>
</evidence>
<dbReference type="GO" id="GO:0005524">
    <property type="term" value="F:ATP binding"/>
    <property type="evidence" value="ECO:0007669"/>
    <property type="project" value="UniProtKB-KW"/>
</dbReference>
<gene>
    <name evidence="6" type="ORF">P1A27_01085</name>
</gene>
<proteinExistence type="predicted"/>
<evidence type="ECO:0000256" key="1">
    <source>
        <dbReference type="ARBA" id="ARBA00004236"/>
    </source>
</evidence>
<accession>A0AAW7AFR2</accession>
<dbReference type="GO" id="GO:0005886">
    <property type="term" value="C:plasma membrane"/>
    <property type="evidence" value="ECO:0007669"/>
    <property type="project" value="UniProtKB-SubCell"/>
</dbReference>
<reference evidence="6" key="2">
    <citation type="submission" date="2023-03" db="EMBL/GenBank/DDBJ databases">
        <authorList>
            <person name="Vazquez L."/>
            <person name="Rodriguez J."/>
            <person name="Mayo B."/>
            <person name="Florez A.B."/>
        </authorList>
    </citation>
    <scope>NUCLEOTIDE SEQUENCE</scope>
    <source>
        <strain evidence="6">5A3I</strain>
    </source>
</reference>
<dbReference type="Proteomes" id="UP001174037">
    <property type="component" value="Unassembled WGS sequence"/>
</dbReference>
<dbReference type="SUPFAM" id="SSF52540">
    <property type="entry name" value="P-loop containing nucleoside triphosphate hydrolases"/>
    <property type="match status" value="1"/>
</dbReference>
<dbReference type="PANTHER" id="PTHR24220:SF666">
    <property type="entry name" value="HEMIN IMPORT ATP-BINDING PROTEIN HRTA-RELATED"/>
    <property type="match status" value="1"/>
</dbReference>
<name>A0AAW7AFR2_9STAP</name>
<keyword evidence="4" id="KW-0472">Membrane</keyword>
<keyword evidence="6" id="KW-0067">ATP-binding</keyword>
<evidence type="ECO:0000256" key="3">
    <source>
        <dbReference type="ARBA" id="ARBA00022967"/>
    </source>
</evidence>
<dbReference type="Gene3D" id="3.40.50.300">
    <property type="entry name" value="P-loop containing nucleotide triphosphate hydrolases"/>
    <property type="match status" value="1"/>
</dbReference>
<dbReference type="InterPro" id="IPR015854">
    <property type="entry name" value="ABC_transpr_LolD-like"/>
</dbReference>
<evidence type="ECO:0000313" key="7">
    <source>
        <dbReference type="Proteomes" id="UP001174037"/>
    </source>
</evidence>
<comment type="caution">
    <text evidence="6">The sequence shown here is derived from an EMBL/GenBank/DDBJ whole genome shotgun (WGS) entry which is preliminary data.</text>
</comment>
<sequence>MLEFKNVTKSFKDGNQTIEAVKPTSGEIIINDKHVSQLSLKELAKTRMQEIGFILQATNLVPFLNVKQQFKLLQKQKKDVLDEASYNQLVKQLDIAVLENKLPSEISGGQKQRVAIAKALYTKPSIILADEPTASLDTNNAMEVMKILKEQTMEQNKTCIVVTHDERLTEYCDSVYHMEDGMLTLTQDNKS</sequence>
<comment type="subcellular location">
    <subcellularLocation>
        <location evidence="1">Cell membrane</location>
    </subcellularLocation>
</comment>
<dbReference type="RefSeq" id="WP_285322721.1">
    <property type="nucleotide sequence ID" value="NZ_JARGCK010000001.1"/>
</dbReference>
<keyword evidence="2" id="KW-1003">Cell membrane</keyword>
<dbReference type="InterPro" id="IPR003439">
    <property type="entry name" value="ABC_transporter-like_ATP-bd"/>
</dbReference>
<dbReference type="EMBL" id="JARGCK010000001">
    <property type="protein sequence ID" value="MDK9864565.1"/>
    <property type="molecule type" value="Genomic_DNA"/>
</dbReference>
<dbReference type="InterPro" id="IPR027417">
    <property type="entry name" value="P-loop_NTPase"/>
</dbReference>
<dbReference type="InterPro" id="IPR017871">
    <property type="entry name" value="ABC_transporter-like_CS"/>
</dbReference>
<protein>
    <submittedName>
        <fullName evidence="6">ABC transporter ATP-binding protein</fullName>
    </submittedName>
</protein>
<dbReference type="GO" id="GO:0022857">
    <property type="term" value="F:transmembrane transporter activity"/>
    <property type="evidence" value="ECO:0007669"/>
    <property type="project" value="TreeGrafter"/>
</dbReference>
<keyword evidence="6" id="KW-0547">Nucleotide-binding</keyword>
<dbReference type="PROSITE" id="PS00211">
    <property type="entry name" value="ABC_TRANSPORTER_1"/>
    <property type="match status" value="1"/>
</dbReference>
<organism evidence="6 7">
    <name type="scientific">Staphylococcus equorum</name>
    <dbReference type="NCBI Taxonomy" id="246432"/>
    <lineage>
        <taxon>Bacteria</taxon>
        <taxon>Bacillati</taxon>
        <taxon>Bacillota</taxon>
        <taxon>Bacilli</taxon>
        <taxon>Bacillales</taxon>
        <taxon>Staphylococcaceae</taxon>
        <taxon>Staphylococcus</taxon>
    </lineage>
</organism>
<dbReference type="AlphaFoldDB" id="A0AAW7AFR2"/>
<evidence type="ECO:0000256" key="4">
    <source>
        <dbReference type="ARBA" id="ARBA00023136"/>
    </source>
</evidence>
<dbReference type="PROSITE" id="PS50893">
    <property type="entry name" value="ABC_TRANSPORTER_2"/>
    <property type="match status" value="1"/>
</dbReference>
<evidence type="ECO:0000256" key="2">
    <source>
        <dbReference type="ARBA" id="ARBA00022475"/>
    </source>
</evidence>
<dbReference type="GO" id="GO:0016887">
    <property type="term" value="F:ATP hydrolysis activity"/>
    <property type="evidence" value="ECO:0007669"/>
    <property type="project" value="InterPro"/>
</dbReference>